<dbReference type="SUPFAM" id="SSF52540">
    <property type="entry name" value="P-loop containing nucleoside triphosphate hydrolases"/>
    <property type="match status" value="1"/>
</dbReference>
<accession>A0A1B7X511</accession>
<organism evidence="2 3">
    <name type="scientific">Aphanizomenon flos-aquae WA102</name>
    <dbReference type="NCBI Taxonomy" id="1710896"/>
    <lineage>
        <taxon>Bacteria</taxon>
        <taxon>Bacillati</taxon>
        <taxon>Cyanobacteriota</taxon>
        <taxon>Cyanophyceae</taxon>
        <taxon>Nostocales</taxon>
        <taxon>Aphanizomenonaceae</taxon>
        <taxon>Aphanizomenon</taxon>
    </lineage>
</organism>
<dbReference type="Proteomes" id="UP000092093">
    <property type="component" value="Unassembled WGS sequence"/>
</dbReference>
<dbReference type="InterPro" id="IPR027417">
    <property type="entry name" value="P-loop_NTPase"/>
</dbReference>
<evidence type="ECO:0000313" key="3">
    <source>
        <dbReference type="Proteomes" id="UP000092093"/>
    </source>
</evidence>
<dbReference type="Gene3D" id="3.40.50.300">
    <property type="entry name" value="P-loop containing nucleotide triphosphate hydrolases"/>
    <property type="match status" value="1"/>
</dbReference>
<dbReference type="Pfam" id="PF07728">
    <property type="entry name" value="AAA_5"/>
    <property type="match status" value="1"/>
</dbReference>
<dbReference type="GO" id="GO:0016887">
    <property type="term" value="F:ATP hydrolysis activity"/>
    <property type="evidence" value="ECO:0007669"/>
    <property type="project" value="InterPro"/>
</dbReference>
<dbReference type="GO" id="GO:0005524">
    <property type="term" value="F:ATP binding"/>
    <property type="evidence" value="ECO:0007669"/>
    <property type="project" value="InterPro"/>
</dbReference>
<sequence length="451" mass="51114">MIVISNTLNIVSDKERLRAFTLLDAVLKDSPQYNSRTDIIANGSYFIKHPISGDWMLKCEDKTYTRHRRLDHLPHYQAALDLAVKEMEHNSTKLDYAVGGIAMQFIRNDNGDKVLINSVQEPLPALDLTEDEYEGIIEVADEHYSRNPGRAHRGFLYKRTVTVKDSLKLVWFWETIGVIEILNPYTVEDNSVDYNMAKYRLRKSDELLIKVLDSGNSNVALLLGKPGTGKTFFTDCYAKRTGAEYIYTLCHDGTNSEDLFYSINVGKAVLREAGSSDEIYQAGILLRAVRASLKHKVVVCIDEIDKASKRTENLFLDFAETYRVPFLGTQEQGVKENITLFFTSNGYRPHSEAFLRRCYRHHFDFLPRAVEISLIGGTFATAIVDALTAIREGGASSPSVKEGMLFAHNLQFASNIKDVECLMYAHLCKEPEDMEILQKGNFANKFITKVF</sequence>
<gene>
    <name evidence="2" type="ORF">AN484_07115</name>
</gene>
<dbReference type="InterPro" id="IPR011704">
    <property type="entry name" value="ATPase_dyneun-rel_AAA"/>
</dbReference>
<evidence type="ECO:0000259" key="1">
    <source>
        <dbReference type="SMART" id="SM00382"/>
    </source>
</evidence>
<dbReference type="AlphaFoldDB" id="A0A1B7X511"/>
<dbReference type="InterPro" id="IPR003593">
    <property type="entry name" value="AAA+_ATPase"/>
</dbReference>
<dbReference type="CDD" id="cd00009">
    <property type="entry name" value="AAA"/>
    <property type="match status" value="1"/>
</dbReference>
<dbReference type="SMART" id="SM00382">
    <property type="entry name" value="AAA"/>
    <property type="match status" value="1"/>
</dbReference>
<protein>
    <recommendedName>
        <fullName evidence="1">AAA+ ATPase domain-containing protein</fullName>
    </recommendedName>
</protein>
<comment type="caution">
    <text evidence="2">The sequence shown here is derived from an EMBL/GenBank/DDBJ whole genome shotgun (WGS) entry which is preliminary data.</text>
</comment>
<feature type="domain" description="AAA+ ATPase" evidence="1">
    <location>
        <begin position="216"/>
        <end position="369"/>
    </location>
</feature>
<dbReference type="EMBL" id="LJOW01000022">
    <property type="protein sequence ID" value="OBQ44444.1"/>
    <property type="molecule type" value="Genomic_DNA"/>
</dbReference>
<name>A0A1B7X511_APHFL</name>
<reference evidence="2 3" key="1">
    <citation type="submission" date="2015-09" db="EMBL/GenBank/DDBJ databases">
        <title>Aphanizomenon flos-aquae WA102.</title>
        <authorList>
            <person name="Driscoll C."/>
        </authorList>
    </citation>
    <scope>NUCLEOTIDE SEQUENCE [LARGE SCALE GENOMIC DNA]</scope>
    <source>
        <strain evidence="2">WA102</strain>
    </source>
</reference>
<evidence type="ECO:0000313" key="2">
    <source>
        <dbReference type="EMBL" id="OBQ44444.1"/>
    </source>
</evidence>
<proteinExistence type="predicted"/>